<protein>
    <submittedName>
        <fullName evidence="4">N-acetylglucosamine repressor</fullName>
    </submittedName>
</protein>
<sequence>MGNWNQQLVKILNLNKILSELRISDETSRVELSKRLNLGKSTITSLVGNLIDSGCVQEVGSIESPLGRNPKSLRLNATWRHIIAVHFDTPLLHLALIDLKGNKVSEKRITLEEQVETWHSISELMKASAQQLCSEEGLDWQKDIIGVSVALPGIIDIHSGKAWSRIIIDQSGVSIQELLMNTFQKRVLVDNDVRALAMAVGRELDDEESDMVTLLVGKGVGAGIVSNGQLIRGGALGAGQVGHIKVSQHGPLCHCGDRGCLESFISNDALLEAFQTKCLENPELEERVLEVLSKSDLAQIEIKDIALLAKEDVKEALQIIEDVSKKLGKLIHVMVQTLNPNKVLLAGPLFDGAAHIMIPKLSEQVKTLTQAYLSSHLVFEALTNYEEHIISGIANFILDEIYAPPIYKDTNEPSITLTDFISE</sequence>
<keyword evidence="5" id="KW-1185">Reference proteome</keyword>
<dbReference type="InterPro" id="IPR000600">
    <property type="entry name" value="ROK"/>
</dbReference>
<reference evidence="4" key="2">
    <citation type="submission" date="2020-09" db="EMBL/GenBank/DDBJ databases">
        <authorList>
            <person name="Sun Q."/>
            <person name="Zhou Y."/>
        </authorList>
    </citation>
    <scope>NUCLEOTIDE SEQUENCE</scope>
    <source>
        <strain evidence="4">CGMCC 1.15371</strain>
    </source>
</reference>
<dbReference type="InterPro" id="IPR036390">
    <property type="entry name" value="WH_DNA-bd_sf"/>
</dbReference>
<dbReference type="PANTHER" id="PTHR18964">
    <property type="entry name" value="ROK (REPRESSOR, ORF, KINASE) FAMILY"/>
    <property type="match status" value="1"/>
</dbReference>
<keyword evidence="3" id="KW-0119">Carbohydrate metabolism</keyword>
<dbReference type="InterPro" id="IPR049874">
    <property type="entry name" value="ROK_cs"/>
</dbReference>
<dbReference type="GO" id="GO:0042732">
    <property type="term" value="P:D-xylose metabolic process"/>
    <property type="evidence" value="ECO:0007669"/>
    <property type="project" value="UniProtKB-KW"/>
</dbReference>
<dbReference type="PANTHER" id="PTHR18964:SF149">
    <property type="entry name" value="BIFUNCTIONAL UDP-N-ACETYLGLUCOSAMINE 2-EPIMERASE_N-ACETYLMANNOSAMINE KINASE"/>
    <property type="match status" value="1"/>
</dbReference>
<keyword evidence="3" id="KW-0859">Xylose metabolism</keyword>
<gene>
    <name evidence="4" type="primary">nagC</name>
    <name evidence="4" type="ORF">GCM10011391_02660</name>
</gene>
<name>A0A8J2VJQ5_9BACL</name>
<comment type="caution">
    <text evidence="4">The sequence shown here is derived from an EMBL/GenBank/DDBJ whole genome shotgun (WGS) entry which is preliminary data.</text>
</comment>
<dbReference type="SUPFAM" id="SSF46785">
    <property type="entry name" value="Winged helix' DNA-binding domain"/>
    <property type="match status" value="1"/>
</dbReference>
<evidence type="ECO:0000256" key="3">
    <source>
        <dbReference type="ARBA" id="ARBA00022629"/>
    </source>
</evidence>
<evidence type="ECO:0000313" key="5">
    <source>
        <dbReference type="Proteomes" id="UP000628775"/>
    </source>
</evidence>
<reference evidence="4" key="1">
    <citation type="journal article" date="2014" name="Int. J. Syst. Evol. Microbiol.">
        <title>Complete genome sequence of Corynebacterium casei LMG S-19264T (=DSM 44701T), isolated from a smear-ripened cheese.</title>
        <authorList>
            <consortium name="US DOE Joint Genome Institute (JGI-PGF)"/>
            <person name="Walter F."/>
            <person name="Albersmeier A."/>
            <person name="Kalinowski J."/>
            <person name="Ruckert C."/>
        </authorList>
    </citation>
    <scope>NUCLEOTIDE SEQUENCE</scope>
    <source>
        <strain evidence="4">CGMCC 1.15371</strain>
    </source>
</reference>
<organism evidence="4 5">
    <name type="scientific">Pullulanibacillus camelliae</name>
    <dbReference type="NCBI Taxonomy" id="1707096"/>
    <lineage>
        <taxon>Bacteria</taxon>
        <taxon>Bacillati</taxon>
        <taxon>Bacillota</taxon>
        <taxon>Bacilli</taxon>
        <taxon>Bacillales</taxon>
        <taxon>Sporolactobacillaceae</taxon>
        <taxon>Pullulanibacillus</taxon>
    </lineage>
</organism>
<dbReference type="EMBL" id="BMIR01000001">
    <property type="protein sequence ID" value="GGE27666.1"/>
    <property type="molecule type" value="Genomic_DNA"/>
</dbReference>
<dbReference type="InterPro" id="IPR043129">
    <property type="entry name" value="ATPase_NBD"/>
</dbReference>
<accession>A0A8J2VJQ5</accession>
<comment type="function">
    <text evidence="1">Transcriptional repressor of xylose-utilizing enzymes.</text>
</comment>
<evidence type="ECO:0000313" key="4">
    <source>
        <dbReference type="EMBL" id="GGE27666.1"/>
    </source>
</evidence>
<comment type="similarity">
    <text evidence="2">Belongs to the ROK (NagC/XylR) family.</text>
</comment>
<dbReference type="Gene3D" id="1.10.10.10">
    <property type="entry name" value="Winged helix-like DNA-binding domain superfamily/Winged helix DNA-binding domain"/>
    <property type="match status" value="1"/>
</dbReference>
<dbReference type="Gene3D" id="3.30.420.40">
    <property type="match status" value="2"/>
</dbReference>
<dbReference type="RefSeq" id="WP_188688066.1">
    <property type="nucleotide sequence ID" value="NZ_BMIR01000001.1"/>
</dbReference>
<dbReference type="AlphaFoldDB" id="A0A8J2VJQ5"/>
<dbReference type="Proteomes" id="UP000628775">
    <property type="component" value="Unassembled WGS sequence"/>
</dbReference>
<proteinExistence type="inferred from homology"/>
<evidence type="ECO:0000256" key="2">
    <source>
        <dbReference type="ARBA" id="ARBA00006479"/>
    </source>
</evidence>
<dbReference type="SUPFAM" id="SSF53067">
    <property type="entry name" value="Actin-like ATPase domain"/>
    <property type="match status" value="1"/>
</dbReference>
<dbReference type="InterPro" id="IPR036388">
    <property type="entry name" value="WH-like_DNA-bd_sf"/>
</dbReference>
<evidence type="ECO:0000256" key="1">
    <source>
        <dbReference type="ARBA" id="ARBA00002486"/>
    </source>
</evidence>
<dbReference type="PROSITE" id="PS01125">
    <property type="entry name" value="ROK"/>
    <property type="match status" value="1"/>
</dbReference>
<dbReference type="Pfam" id="PF00480">
    <property type="entry name" value="ROK"/>
    <property type="match status" value="1"/>
</dbReference>